<dbReference type="RefSeq" id="WP_056953076.1">
    <property type="nucleotide sequence ID" value="NZ_AZCU01000023.1"/>
</dbReference>
<reference evidence="2 3" key="1">
    <citation type="journal article" date="2015" name="Genome Announc.">
        <title>Expanding the biotechnology potential of lactobacilli through comparative genomics of 213 strains and associated genera.</title>
        <authorList>
            <person name="Sun Z."/>
            <person name="Harris H.M."/>
            <person name="McCann A."/>
            <person name="Guo C."/>
            <person name="Argimon S."/>
            <person name="Zhang W."/>
            <person name="Yang X."/>
            <person name="Jeffery I.B."/>
            <person name="Cooney J.C."/>
            <person name="Kagawa T.F."/>
            <person name="Liu W."/>
            <person name="Song Y."/>
            <person name="Salvetti E."/>
            <person name="Wrobel A."/>
            <person name="Rasinkangas P."/>
            <person name="Parkhill J."/>
            <person name="Rea M.C."/>
            <person name="O'Sullivan O."/>
            <person name="Ritari J."/>
            <person name="Douillard F.P."/>
            <person name="Paul Ross R."/>
            <person name="Yang R."/>
            <person name="Briner A.E."/>
            <person name="Felis G.E."/>
            <person name="de Vos W.M."/>
            <person name="Barrangou R."/>
            <person name="Klaenhammer T.R."/>
            <person name="Caufield P.W."/>
            <person name="Cui Y."/>
            <person name="Zhang H."/>
            <person name="O'Toole P.W."/>
        </authorList>
    </citation>
    <scope>NUCLEOTIDE SEQUENCE [LARGE SCALE GENOMIC DNA]</scope>
    <source>
        <strain evidence="2 3">DSM 20314</strain>
    </source>
</reference>
<evidence type="ECO:0000313" key="3">
    <source>
        <dbReference type="Proteomes" id="UP000051020"/>
    </source>
</evidence>
<feature type="transmembrane region" description="Helical" evidence="1">
    <location>
        <begin position="7"/>
        <end position="33"/>
    </location>
</feature>
<dbReference type="EMBL" id="AZCU01000023">
    <property type="protein sequence ID" value="KRK22329.1"/>
    <property type="molecule type" value="Genomic_DNA"/>
</dbReference>
<organism evidence="2 3">
    <name type="scientific">Lactiplantibacillus pentosus DSM 20314</name>
    <dbReference type="NCBI Taxonomy" id="1423791"/>
    <lineage>
        <taxon>Bacteria</taxon>
        <taxon>Bacillati</taxon>
        <taxon>Bacillota</taxon>
        <taxon>Bacilli</taxon>
        <taxon>Lactobacillales</taxon>
        <taxon>Lactobacillaceae</taxon>
        <taxon>Lactiplantibacillus</taxon>
    </lineage>
</organism>
<comment type="caution">
    <text evidence="2">The sequence shown here is derived from an EMBL/GenBank/DDBJ whole genome shotgun (WGS) entry which is preliminary data.</text>
</comment>
<evidence type="ECO:0000256" key="1">
    <source>
        <dbReference type="SAM" id="Phobius"/>
    </source>
</evidence>
<keyword evidence="1" id="KW-0812">Transmembrane</keyword>
<gene>
    <name evidence="2" type="ORF">FD24_GL001819</name>
</gene>
<dbReference type="GeneID" id="49393639"/>
<proteinExistence type="predicted"/>
<sequence length="240" mass="28365">MRTIIKIAAYLMLFFLIVLAIAVPVLCEMLHLIPGTSSSDWLGFWAQYAGTWIALIGSSSFAMLIAVHEIKANRVTELRMYKIQERVKYLFEIVDIVSELEYQTEYPIFQLTKVNQIKMNQWKIHYDQVTDFIDFLGNSGINLSHYRFKLPQSFINTWWELLEQNSDLDKRGTEVKQLHKQIKNDMARYNKEQDKNKKNKIEQKIRENIVKINSEINGMRDDYGHFCERALIYIDKLETN</sequence>
<dbReference type="AlphaFoldDB" id="A0A837R7Y7"/>
<evidence type="ECO:0000313" key="2">
    <source>
        <dbReference type="EMBL" id="KRK22329.1"/>
    </source>
</evidence>
<accession>A0A837R7Y7</accession>
<name>A0A837R7Y7_LACPE</name>
<keyword evidence="1" id="KW-0472">Membrane</keyword>
<feature type="transmembrane region" description="Helical" evidence="1">
    <location>
        <begin position="45"/>
        <end position="67"/>
    </location>
</feature>
<protein>
    <submittedName>
        <fullName evidence="2">Uncharacterized protein</fullName>
    </submittedName>
</protein>
<dbReference type="Proteomes" id="UP000051020">
    <property type="component" value="Unassembled WGS sequence"/>
</dbReference>
<keyword evidence="1" id="KW-1133">Transmembrane helix</keyword>